<organism evidence="3">
    <name type="scientific">Caldithrix abyssi</name>
    <dbReference type="NCBI Taxonomy" id="187145"/>
    <lineage>
        <taxon>Bacteria</taxon>
        <taxon>Pseudomonadati</taxon>
        <taxon>Calditrichota</taxon>
        <taxon>Calditrichia</taxon>
        <taxon>Calditrichales</taxon>
        <taxon>Calditrichaceae</taxon>
        <taxon>Caldithrix</taxon>
    </lineage>
</organism>
<feature type="domain" description="UspA" evidence="2">
    <location>
        <begin position="153"/>
        <end position="290"/>
    </location>
</feature>
<dbReference type="EMBL" id="DRLD01000409">
    <property type="protein sequence ID" value="HED11883.1"/>
    <property type="molecule type" value="Genomic_DNA"/>
</dbReference>
<dbReference type="PRINTS" id="PR01438">
    <property type="entry name" value="UNVRSLSTRESS"/>
</dbReference>
<dbReference type="InterPro" id="IPR006015">
    <property type="entry name" value="Universal_stress_UspA"/>
</dbReference>
<dbReference type="SUPFAM" id="SSF52402">
    <property type="entry name" value="Adenine nucleotide alpha hydrolases-like"/>
    <property type="match status" value="2"/>
</dbReference>
<protein>
    <submittedName>
        <fullName evidence="3">Universal stress protein</fullName>
    </submittedName>
</protein>
<name>A0A7V1LPP6_CALAY</name>
<dbReference type="Pfam" id="PF00582">
    <property type="entry name" value="Usp"/>
    <property type="match status" value="2"/>
</dbReference>
<comment type="similarity">
    <text evidence="1">Belongs to the universal stress protein A family.</text>
</comment>
<evidence type="ECO:0000313" key="3">
    <source>
        <dbReference type="EMBL" id="HED11883.1"/>
    </source>
</evidence>
<dbReference type="Proteomes" id="UP000886005">
    <property type="component" value="Unassembled WGS sequence"/>
</dbReference>
<dbReference type="InterPro" id="IPR006016">
    <property type="entry name" value="UspA"/>
</dbReference>
<evidence type="ECO:0000256" key="1">
    <source>
        <dbReference type="ARBA" id="ARBA00008791"/>
    </source>
</evidence>
<proteinExistence type="inferred from homology"/>
<reference evidence="3" key="1">
    <citation type="journal article" date="2020" name="mSystems">
        <title>Genome- and Community-Level Interaction Insights into Carbon Utilization and Element Cycling Functions of Hydrothermarchaeota in Hydrothermal Sediment.</title>
        <authorList>
            <person name="Zhou Z."/>
            <person name="Liu Y."/>
            <person name="Xu W."/>
            <person name="Pan J."/>
            <person name="Luo Z.H."/>
            <person name="Li M."/>
        </authorList>
    </citation>
    <scope>NUCLEOTIDE SEQUENCE [LARGE SCALE GENOMIC DNA]</scope>
    <source>
        <strain evidence="3">HyVt-456</strain>
    </source>
</reference>
<evidence type="ECO:0000259" key="2">
    <source>
        <dbReference type="Pfam" id="PF00582"/>
    </source>
</evidence>
<dbReference type="PANTHER" id="PTHR46268:SF6">
    <property type="entry name" value="UNIVERSAL STRESS PROTEIN UP12"/>
    <property type="match status" value="1"/>
</dbReference>
<dbReference type="Gene3D" id="3.40.50.620">
    <property type="entry name" value="HUPs"/>
    <property type="match status" value="2"/>
</dbReference>
<accession>A0A7V1LPP6</accession>
<dbReference type="AlphaFoldDB" id="A0A7V1LPP6"/>
<comment type="caution">
    <text evidence="3">The sequence shown here is derived from an EMBL/GenBank/DDBJ whole genome shotgun (WGS) entry which is preliminary data.</text>
</comment>
<sequence length="296" mass="33322">MQPKKILVPVDFSSFSEATTRHALEWAHKYKAEVTLFHVIVMYEADVNEEVHLHQLELLIKSREDEALAKMEQHSNRTNNHDIPVKSVFRRNVSAANAILEYIEEEPHDLIIMNTHGKSGLKNLIYGSVTEKVVRLSPIPVLTFHTPPEHLNIRRILAPVDFSDNSKKGVEIARSIASEHKAKIDFLHTIEQQLHPSFQVIGIESIFILNPELKQITADKLREFCPANGLDAEYHTIEGPSAPTIVDFAAEHDTDLIVMATHGYTGLDHLLIGSTTERVVRMAGCPVLTVGRREEA</sequence>
<dbReference type="PANTHER" id="PTHR46268">
    <property type="entry name" value="STRESS RESPONSE PROTEIN NHAX"/>
    <property type="match status" value="1"/>
</dbReference>
<gene>
    <name evidence="3" type="ORF">ENJ10_14430</name>
</gene>
<feature type="domain" description="UspA" evidence="2">
    <location>
        <begin position="4"/>
        <end position="143"/>
    </location>
</feature>
<dbReference type="InterPro" id="IPR014729">
    <property type="entry name" value="Rossmann-like_a/b/a_fold"/>
</dbReference>
<dbReference type="CDD" id="cd00293">
    <property type="entry name" value="USP-like"/>
    <property type="match status" value="2"/>
</dbReference>